<keyword evidence="4" id="KW-0472">Membrane</keyword>
<organism evidence="6 7">
    <name type="scientific">Paramecium primaurelia</name>
    <dbReference type="NCBI Taxonomy" id="5886"/>
    <lineage>
        <taxon>Eukaryota</taxon>
        <taxon>Sar</taxon>
        <taxon>Alveolata</taxon>
        <taxon>Ciliophora</taxon>
        <taxon>Intramacronucleata</taxon>
        <taxon>Oligohymenophorea</taxon>
        <taxon>Peniculida</taxon>
        <taxon>Parameciidae</taxon>
        <taxon>Paramecium</taxon>
    </lineage>
</organism>
<reference evidence="6" key="1">
    <citation type="submission" date="2021-01" db="EMBL/GenBank/DDBJ databases">
        <authorList>
            <consortium name="Genoscope - CEA"/>
            <person name="William W."/>
        </authorList>
    </citation>
    <scope>NUCLEOTIDE SEQUENCE</scope>
</reference>
<evidence type="ECO:0000313" key="6">
    <source>
        <dbReference type="EMBL" id="CAD8105149.1"/>
    </source>
</evidence>
<keyword evidence="3" id="KW-1015">Disulfide bond</keyword>
<dbReference type="NCBIfam" id="TIGR02232">
    <property type="entry name" value="myxo_disulf_rpt"/>
    <property type="match status" value="1"/>
</dbReference>
<sequence>MRYILIFTLILVNSQEVTYQIEAANYPDGLDVDQWFIIGNVNGQKSTICNGVDVYGGYGAFTYDTIIQKAFFDLQPHFQIKVEINLLLFGLTLGELKIENDNNEIFIVSPASPLTRSCSENSIEYQLQVLDFEFPHQRRNYIFKMFQAYFDNIDATWGFDSFKISIYKCPFGCLQCLGYDDLNCGFWSKLQFSFIQCQLEDTDIQQWGGGSEYNVDEFGSCQGINSISLENSFLLPPSDDILIRFLINKNTDLTIWINENRIDIQQQGVIDISLQKQFGPTLNIKIRDLNNQLDWMIRDLEIYFKIRSNYIENEIIIPLIILECVQFIDQFCLDCQEGWELDILQNICVTQCGDNMISGFEECEDGNQIQYDGCYMCKIQCIQFCQICIHGICMLCLNGYSFNNNQECSLNCEDKIIIPYYNEECSDENFLQFHGCFQCLKYEECIYGCVKCDHQICYLCQPDFLLIQGRCLSNCGRNDEILYEDCEDFNKENNIELLCPLYCIECNFQQCLICDEQYELLEDGSCKLSIDDELDNIYQLIQKDDIICRKIPFECNYQKSPQVNLSYINITLNKQYVYLEFTEQVKSESQKLLSQTLIIEIFNISNKIYNYDLIIIQDSDEYFTNVQLIIEIEIFQLLETKPILFLNLNQCLVNSFGQSVIQDQAILTLELPQYLDENEKQISNRLKIITMSTIYGFFGVYGISALFCNFQYFLVILNMIYYLSILRYINLKFPQNLDIYFQAYDVLTIEPLLSLLSIDLIYDKVAVSSNIMDKMLI</sequence>
<keyword evidence="7" id="KW-1185">Reference proteome</keyword>
<accession>A0A8S1PR50</accession>
<gene>
    <name evidence="6" type="ORF">PPRIM_AZ9-3.1.T1260075</name>
</gene>
<dbReference type="Pfam" id="PF13948">
    <property type="entry name" value="DUF4215"/>
    <property type="match status" value="2"/>
</dbReference>
<evidence type="ECO:0000256" key="5">
    <source>
        <dbReference type="SAM" id="SignalP"/>
    </source>
</evidence>
<evidence type="ECO:0000256" key="2">
    <source>
        <dbReference type="ARBA" id="ARBA00022737"/>
    </source>
</evidence>
<evidence type="ECO:0008006" key="8">
    <source>
        <dbReference type="Google" id="ProtNLM"/>
    </source>
</evidence>
<dbReference type="OMA" id="WMIRDLE"/>
<feature type="chain" id="PRO_5035807876" description="Insulin-like growth factor binding protein, N-terminal" evidence="5">
    <location>
        <begin position="20"/>
        <end position="777"/>
    </location>
</feature>
<evidence type="ECO:0000256" key="3">
    <source>
        <dbReference type="ARBA" id="ARBA00023157"/>
    </source>
</evidence>
<evidence type="ECO:0000256" key="4">
    <source>
        <dbReference type="SAM" id="Phobius"/>
    </source>
</evidence>
<feature type="signal peptide" evidence="5">
    <location>
        <begin position="1"/>
        <end position="19"/>
    </location>
</feature>
<dbReference type="InterPro" id="IPR011936">
    <property type="entry name" value="Myxo_disulph_rpt"/>
</dbReference>
<protein>
    <recommendedName>
        <fullName evidence="8">Insulin-like growth factor binding protein, N-terminal</fullName>
    </recommendedName>
</protein>
<evidence type="ECO:0000313" key="7">
    <source>
        <dbReference type="Proteomes" id="UP000688137"/>
    </source>
</evidence>
<keyword evidence="4" id="KW-1133">Transmembrane helix</keyword>
<keyword evidence="4" id="KW-0812">Transmembrane</keyword>
<feature type="transmembrane region" description="Helical" evidence="4">
    <location>
        <begin position="694"/>
        <end position="723"/>
    </location>
</feature>
<dbReference type="Proteomes" id="UP000688137">
    <property type="component" value="Unassembled WGS sequence"/>
</dbReference>
<comment type="caution">
    <text evidence="6">The sequence shown here is derived from an EMBL/GenBank/DDBJ whole genome shotgun (WGS) entry which is preliminary data.</text>
</comment>
<dbReference type="PANTHER" id="PTHR39767">
    <property type="entry name" value="CALCIUM/CALMODULIN-BINDING MEMBRANE PROTEIN PCM4-RELATED"/>
    <property type="match status" value="1"/>
</dbReference>
<dbReference type="AlphaFoldDB" id="A0A8S1PR50"/>
<keyword evidence="1 5" id="KW-0732">Signal</keyword>
<dbReference type="PANTHER" id="PTHR39767:SF2">
    <property type="entry name" value="CHROMOSOME UNDETERMINED SCAFFOLD_1, WHOLE GENOME SHOTGUN SEQUENCE"/>
    <property type="match status" value="1"/>
</dbReference>
<dbReference type="EMBL" id="CAJJDM010000129">
    <property type="protein sequence ID" value="CAD8105149.1"/>
    <property type="molecule type" value="Genomic_DNA"/>
</dbReference>
<name>A0A8S1PR50_PARPR</name>
<proteinExistence type="predicted"/>
<keyword evidence="2" id="KW-0677">Repeat</keyword>
<evidence type="ECO:0000256" key="1">
    <source>
        <dbReference type="ARBA" id="ARBA00022729"/>
    </source>
</evidence>